<evidence type="ECO:0000256" key="8">
    <source>
        <dbReference type="RuleBase" id="RU361238"/>
    </source>
</evidence>
<dbReference type="Gene3D" id="3.40.50.1820">
    <property type="entry name" value="alpha/beta hydrolase"/>
    <property type="match status" value="2"/>
</dbReference>
<gene>
    <name evidence="10" type="ORF">ABL_06018</name>
</gene>
<dbReference type="VEuPathDB" id="FungiDB:M747DRAFT_358157"/>
<dbReference type="PANTHER" id="PTHR33938:SF2">
    <property type="entry name" value="CARBOXYLIC ESTER HYDROLASE"/>
    <property type="match status" value="1"/>
</dbReference>
<comment type="caution">
    <text evidence="10">The sequence shown here is derived from an EMBL/GenBank/DDBJ whole genome shotgun (WGS) entry which is preliminary data.</text>
</comment>
<dbReference type="VEuPathDB" id="FungiDB:M747DRAFT_325144"/>
<dbReference type="VEuPathDB" id="FungiDB:ASPNIDRAFT2_1180848"/>
<accession>A0A124BXS8</accession>
<dbReference type="VEuPathDB" id="FungiDB:ASPNIDRAFT2_1149361"/>
<dbReference type="SUPFAM" id="SSF53474">
    <property type="entry name" value="alpha/beta-Hydrolases"/>
    <property type="match status" value="2"/>
</dbReference>
<evidence type="ECO:0000256" key="4">
    <source>
        <dbReference type="ARBA" id="ARBA00022729"/>
    </source>
</evidence>
<keyword evidence="5 8" id="KW-0378">Hydrolase</keyword>
<dbReference type="GO" id="GO:0030600">
    <property type="term" value="F:feruloyl esterase activity"/>
    <property type="evidence" value="ECO:0007669"/>
    <property type="project" value="UniProtKB-ARBA"/>
</dbReference>
<protein>
    <recommendedName>
        <fullName evidence="8">Carboxylic ester hydrolase</fullName>
        <ecNumber evidence="8">3.1.1.-</ecNumber>
    </recommendedName>
</protein>
<dbReference type="EMBL" id="BCMY01000009">
    <property type="protein sequence ID" value="GAQ43357.1"/>
    <property type="molecule type" value="Genomic_DNA"/>
</dbReference>
<reference evidence="11" key="1">
    <citation type="journal article" date="2016" name="Genome Announc.">
        <title>Draft genome sequence of Aspergillus niger strain An76.</title>
        <authorList>
            <person name="Gong W."/>
            <person name="Cheng Z."/>
            <person name="Zhang H."/>
            <person name="Liu L."/>
            <person name="Gao P."/>
            <person name="Wang L."/>
        </authorList>
    </citation>
    <scope>NUCLEOTIDE SEQUENCE [LARGE SCALE GENOMIC DNA]</scope>
    <source>
        <strain evidence="11">An76</strain>
    </source>
</reference>
<dbReference type="EC" id="3.1.1.-" evidence="8"/>
<evidence type="ECO:0000256" key="7">
    <source>
        <dbReference type="ARBA" id="ARBA00023157"/>
    </source>
</evidence>
<evidence type="ECO:0000313" key="11">
    <source>
        <dbReference type="Proteomes" id="UP000068243"/>
    </source>
</evidence>
<evidence type="ECO:0000256" key="2">
    <source>
        <dbReference type="ARBA" id="ARBA00022487"/>
    </source>
</evidence>
<dbReference type="Pfam" id="PF07519">
    <property type="entry name" value="Tannase"/>
    <property type="match status" value="2"/>
</dbReference>
<keyword evidence="7" id="KW-1015">Disulfide bond</keyword>
<dbReference type="VEuPathDB" id="FungiDB:ATCC64974_8840"/>
<name>A0A124BXS8_ASPNG</name>
<dbReference type="VEuPathDB" id="FungiDB:ASPNIDRAFT2_1180102"/>
<keyword evidence="4" id="KW-0732">Signal</keyword>
<keyword evidence="2" id="KW-0719">Serine esterase</keyword>
<dbReference type="PANTHER" id="PTHR33938">
    <property type="entry name" value="FERULOYL ESTERASE B-RELATED"/>
    <property type="match status" value="1"/>
</dbReference>
<organism evidence="10 11">
    <name type="scientific">Aspergillus niger</name>
    <dbReference type="NCBI Taxonomy" id="5061"/>
    <lineage>
        <taxon>Eukaryota</taxon>
        <taxon>Fungi</taxon>
        <taxon>Dikarya</taxon>
        <taxon>Ascomycota</taxon>
        <taxon>Pezizomycotina</taxon>
        <taxon>Eurotiomycetes</taxon>
        <taxon>Eurotiomycetidae</taxon>
        <taxon>Eurotiales</taxon>
        <taxon>Aspergillaceae</taxon>
        <taxon>Aspergillus</taxon>
        <taxon>Aspergillus subgen. Circumdati</taxon>
    </lineage>
</organism>
<dbReference type="VEuPathDB" id="FungiDB:An12g04630"/>
<dbReference type="InterPro" id="IPR029058">
    <property type="entry name" value="AB_hydrolase_fold"/>
</dbReference>
<dbReference type="VEuPathDB" id="FungiDB:ATCC64974_25250"/>
<dbReference type="VEuPathDB" id="FungiDB:ATCC64974_100220"/>
<dbReference type="OrthoDB" id="4495520at2759"/>
<dbReference type="VEuPathDB" id="FungiDB:M747DRAFT_298115"/>
<evidence type="ECO:0000256" key="1">
    <source>
        <dbReference type="ARBA" id="ARBA00006249"/>
    </source>
</evidence>
<dbReference type="OMA" id="GNSVHYY"/>
<evidence type="ECO:0000259" key="9">
    <source>
        <dbReference type="Pfam" id="PF00135"/>
    </source>
</evidence>
<dbReference type="InterPro" id="IPR011118">
    <property type="entry name" value="Tannase/feruloyl_esterase"/>
</dbReference>
<dbReference type="AlphaFoldDB" id="A0A124BXS8"/>
<dbReference type="InterPro" id="IPR002018">
    <property type="entry name" value="CarbesteraseB"/>
</dbReference>
<evidence type="ECO:0000256" key="3">
    <source>
        <dbReference type="ARBA" id="ARBA00022723"/>
    </source>
</evidence>
<dbReference type="Proteomes" id="UP000068243">
    <property type="component" value="Unassembled WGS sequence"/>
</dbReference>
<dbReference type="VEuPathDB" id="FungiDB:An08g08030"/>
<proteinExistence type="inferred from homology"/>
<evidence type="ECO:0000256" key="5">
    <source>
        <dbReference type="ARBA" id="ARBA00022801"/>
    </source>
</evidence>
<evidence type="ECO:0000313" key="10">
    <source>
        <dbReference type="EMBL" id="GAQ43357.1"/>
    </source>
</evidence>
<sequence>MPALPDLSAESPHNSSGNYGVLDMISVPALTWVHEDIRNFGGNPYHITVSGQSACSSYRQKDNTENFGKIFLEELNMTMLNEYYRDLSRTGTWDWAKDWTAGGAKSDVYTYFLTHAPPNGNGGAYHGSELYWVDSIKNGNPNGERLTYWPPSKENTTTMWLGGSWGAGKVAEPARIDLIRSLFRENVQWFNTSSGSEYGDINSKPAAAKALLAGAGLTNATLNCSIEAFQKIVPANASVVLAKRVAENGTFTPPAADTDFPNPAYQLPALCAVQIEMPTDANTTFNFGLFLPDTWKGRMVVSGNSAFSGGVNYAEMGAGVTYGAVAMSTDTGHDSAFDNSWAENPESIVDWGWRAMHLSVVEAKKVIAAYYGKPLDYSYYNGCSTGGRQGLKEIEAFPDDFDGAVVGAPAWWTTHLQLFNIYAAEYNLPENSTHHISSDLFEFIANETLKQCDPQDGVKDNIISDPRRCNLNLESMLCPANATISDSNTCLTDAQLDTLYHYYNDWVEANQTFIFPHYEIGSETGWGQTPDFSYIEYFLQKGTNFTWADWNPSLVKLSDAMNPGNATADNFDLSPFYNRGSKLIHYHGLADPSIPTGSSVYFYKQVQRTLQSKGIDLDDFYKFYLIPGMEHCGSTPSNMEAPWYIGGSSQASTIGSDGSGNHLHERKGFNDGKHDALLAMIG</sequence>
<keyword evidence="3" id="KW-0479">Metal-binding</keyword>
<keyword evidence="6" id="KW-0106">Calcium</keyword>
<comment type="similarity">
    <text evidence="1 8">Belongs to the tannase family.</text>
</comment>
<dbReference type="ESTHER" id="aspng-a0a124bxs8.2">
    <property type="family name" value="Tannase"/>
</dbReference>
<feature type="domain" description="Carboxylesterase type B" evidence="9">
    <location>
        <begin position="13"/>
        <end position="54"/>
    </location>
</feature>
<dbReference type="GO" id="GO:0046872">
    <property type="term" value="F:metal ion binding"/>
    <property type="evidence" value="ECO:0007669"/>
    <property type="project" value="UniProtKB-KW"/>
</dbReference>
<evidence type="ECO:0000256" key="6">
    <source>
        <dbReference type="ARBA" id="ARBA00022837"/>
    </source>
</evidence>
<dbReference type="Pfam" id="PF00135">
    <property type="entry name" value="COesterase"/>
    <property type="match status" value="1"/>
</dbReference>